<evidence type="ECO:0000313" key="11">
    <source>
        <dbReference type="Proteomes" id="UP000239833"/>
    </source>
</evidence>
<evidence type="ECO:0000256" key="4">
    <source>
        <dbReference type="ARBA" id="ARBA00022679"/>
    </source>
</evidence>
<dbReference type="EMBL" id="CP019655">
    <property type="protein sequence ID" value="AVF25213.1"/>
    <property type="molecule type" value="Genomic_DNA"/>
</dbReference>
<evidence type="ECO:0000256" key="1">
    <source>
        <dbReference type="ARBA" id="ARBA00004651"/>
    </source>
</evidence>
<feature type="transmembrane region" description="Helical" evidence="8">
    <location>
        <begin position="144"/>
        <end position="161"/>
    </location>
</feature>
<evidence type="ECO:0000256" key="7">
    <source>
        <dbReference type="ARBA" id="ARBA00023136"/>
    </source>
</evidence>
<feature type="transmembrane region" description="Helical" evidence="8">
    <location>
        <begin position="326"/>
        <end position="346"/>
    </location>
</feature>
<feature type="transmembrane region" description="Helical" evidence="8">
    <location>
        <begin position="167"/>
        <end position="196"/>
    </location>
</feature>
<evidence type="ECO:0000256" key="3">
    <source>
        <dbReference type="ARBA" id="ARBA00022676"/>
    </source>
</evidence>
<comment type="subcellular location">
    <subcellularLocation>
        <location evidence="1">Cell membrane</location>
        <topology evidence="1">Multi-pass membrane protein</topology>
    </subcellularLocation>
</comment>
<evidence type="ECO:0000256" key="6">
    <source>
        <dbReference type="ARBA" id="ARBA00022989"/>
    </source>
</evidence>
<dbReference type="Pfam" id="PF13231">
    <property type="entry name" value="PMT_2"/>
    <property type="match status" value="1"/>
</dbReference>
<dbReference type="InterPro" id="IPR038731">
    <property type="entry name" value="RgtA/B/C-like"/>
</dbReference>
<keyword evidence="6 8" id="KW-1133">Transmembrane helix</keyword>
<evidence type="ECO:0000256" key="2">
    <source>
        <dbReference type="ARBA" id="ARBA00022475"/>
    </source>
</evidence>
<protein>
    <submittedName>
        <fullName evidence="10">Putative membrane protein</fullName>
    </submittedName>
</protein>
<feature type="transmembrane region" description="Helical" evidence="8">
    <location>
        <begin position="353"/>
        <end position="370"/>
    </location>
</feature>
<dbReference type="GO" id="GO:0005886">
    <property type="term" value="C:plasma membrane"/>
    <property type="evidence" value="ECO:0007669"/>
    <property type="project" value="UniProtKB-SubCell"/>
</dbReference>
<feature type="transmembrane region" description="Helical" evidence="8">
    <location>
        <begin position="12"/>
        <end position="35"/>
    </location>
</feature>
<feature type="domain" description="Glycosyltransferase RgtA/B/C/D-like" evidence="9">
    <location>
        <begin position="68"/>
        <end position="227"/>
    </location>
</feature>
<evidence type="ECO:0000313" key="10">
    <source>
        <dbReference type="EMBL" id="AVF25213.1"/>
    </source>
</evidence>
<dbReference type="PANTHER" id="PTHR33908:SF11">
    <property type="entry name" value="MEMBRANE PROTEIN"/>
    <property type="match status" value="1"/>
</dbReference>
<dbReference type="GeneID" id="64217822"/>
<accession>A0A2L1UAM8</accession>
<keyword evidence="5 8" id="KW-0812">Transmembrane</keyword>
<dbReference type="RefSeq" id="WP_079940348.1">
    <property type="nucleotide sequence ID" value="NZ_CP019655.1"/>
</dbReference>
<feature type="transmembrane region" description="Helical" evidence="8">
    <location>
        <begin position="64"/>
        <end position="82"/>
    </location>
</feature>
<organism evidence="10 11">
    <name type="scientific">Paenibacillus larvae subsp. larvae</name>
    <dbReference type="NCBI Taxonomy" id="147375"/>
    <lineage>
        <taxon>Bacteria</taxon>
        <taxon>Bacillati</taxon>
        <taxon>Bacillota</taxon>
        <taxon>Bacilli</taxon>
        <taxon>Bacillales</taxon>
        <taxon>Paenibacillaceae</taxon>
        <taxon>Paenibacillus</taxon>
    </lineage>
</organism>
<feature type="transmembrane region" description="Helical" evidence="8">
    <location>
        <begin position="376"/>
        <end position="395"/>
    </location>
</feature>
<sequence length="408" mass="46998">MKQISKSVKLVWLVLAISFVIKVIVILSQGSSFILDSDDVQYIQTAKIWLETGNFTYNDPSRPTVFIAPAYPAFIAFFMSFLGDGFVLEQTIRIVQTLLVTASFYLLFIIGRRVFDERTALIAVILSVLYIPLWHVSNLILTEALFTFLLFLLVYIAMKAVESPNMGWAAAFGLAWAATLYVRPTIALWPGLFLLYIMYRKLVPWKKLIPCLCVTAVFFIACLMPWWIRNYEVSGGTFIPLTKSGGSPLLLGSFPYHIPSVEEMRSWPRVDNLWINDENDVRWAKARIADGFQSKPLLYASWYTIGKFAVFWGDVYYWLPLMDIPLWVPVIMHELLVLAAFVGIWLARKNRRADLLLLLFAYMSILHMVYFPLSRYAIPLLPLLFLFSAHAFIKWKERKSKSKLRVRA</sequence>
<dbReference type="GO" id="GO:0009103">
    <property type="term" value="P:lipopolysaccharide biosynthetic process"/>
    <property type="evidence" value="ECO:0007669"/>
    <property type="project" value="UniProtKB-ARBA"/>
</dbReference>
<feature type="transmembrane region" description="Helical" evidence="8">
    <location>
        <begin position="120"/>
        <end position="137"/>
    </location>
</feature>
<dbReference type="Proteomes" id="UP000239833">
    <property type="component" value="Chromosome"/>
</dbReference>
<evidence type="ECO:0000256" key="5">
    <source>
        <dbReference type="ARBA" id="ARBA00022692"/>
    </source>
</evidence>
<evidence type="ECO:0000259" key="9">
    <source>
        <dbReference type="Pfam" id="PF13231"/>
    </source>
</evidence>
<dbReference type="GO" id="GO:0016763">
    <property type="term" value="F:pentosyltransferase activity"/>
    <property type="evidence" value="ECO:0007669"/>
    <property type="project" value="TreeGrafter"/>
</dbReference>
<keyword evidence="4" id="KW-0808">Transferase</keyword>
<dbReference type="PANTHER" id="PTHR33908">
    <property type="entry name" value="MANNOSYLTRANSFERASE YKCB-RELATED"/>
    <property type="match status" value="1"/>
</dbReference>
<feature type="transmembrane region" description="Helical" evidence="8">
    <location>
        <begin position="94"/>
        <end position="114"/>
    </location>
</feature>
<feature type="transmembrane region" description="Helical" evidence="8">
    <location>
        <begin position="208"/>
        <end position="228"/>
    </location>
</feature>
<keyword evidence="3" id="KW-0328">Glycosyltransferase</keyword>
<evidence type="ECO:0000256" key="8">
    <source>
        <dbReference type="SAM" id="Phobius"/>
    </source>
</evidence>
<dbReference type="InterPro" id="IPR050297">
    <property type="entry name" value="LipidA_mod_glycosyltrf_83"/>
</dbReference>
<name>A0A2L1UAM8_9BACL</name>
<proteinExistence type="predicted"/>
<keyword evidence="7 8" id="KW-0472">Membrane</keyword>
<dbReference type="AlphaFoldDB" id="A0A2L1UAM8"/>
<gene>
    <name evidence="10" type="ORF">ERICIII_01009</name>
</gene>
<keyword evidence="2" id="KW-1003">Cell membrane</keyword>
<reference evidence="11" key="1">
    <citation type="submission" date="2017-02" db="EMBL/GenBank/DDBJ databases">
        <title>Delineation of Paenibacillus larvae strains originating from foulbrood outbreaks.</title>
        <authorList>
            <person name="Beims H."/>
            <person name="Bunk B."/>
            <person name="Sproeer C."/>
            <person name="Mohr K.I."/>
            <person name="Pradella S."/>
            <person name="Guenther G."/>
            <person name="Rohde M."/>
            <person name="von der Ohe W."/>
            <person name="Steinert M."/>
        </authorList>
    </citation>
    <scope>NUCLEOTIDE SEQUENCE [LARGE SCALE GENOMIC DNA]</scope>
    <source>
        <strain evidence="11">Eric_III</strain>
    </source>
</reference>